<reference evidence="2" key="2">
    <citation type="submission" date="2018-05" db="EMBL/GenBank/DDBJ databases">
        <title>OpunRS2 (Oryza punctata Reference Sequence Version 2).</title>
        <authorList>
            <person name="Zhang J."/>
            <person name="Kudrna D."/>
            <person name="Lee S."/>
            <person name="Talag J."/>
            <person name="Welchert J."/>
            <person name="Wing R.A."/>
        </authorList>
    </citation>
    <scope>NUCLEOTIDE SEQUENCE [LARGE SCALE GENOMIC DNA]</scope>
</reference>
<proteinExistence type="predicted"/>
<keyword evidence="3" id="KW-1185">Reference proteome</keyword>
<feature type="region of interest" description="Disordered" evidence="1">
    <location>
        <begin position="1"/>
        <end position="106"/>
    </location>
</feature>
<dbReference type="EnsemblPlants" id="OPUNC05G03750.3">
    <property type="protein sequence ID" value="OPUNC05G03750.3"/>
    <property type="gene ID" value="OPUNC05G03750"/>
</dbReference>
<dbReference type="InterPro" id="IPR009003">
    <property type="entry name" value="Peptidase_S1_PA"/>
</dbReference>
<dbReference type="AlphaFoldDB" id="A0A0E0KYR0"/>
<dbReference type="Gramene" id="OPUNC05G03750.3">
    <property type="protein sequence ID" value="OPUNC05G03750.3"/>
    <property type="gene ID" value="OPUNC05G03750"/>
</dbReference>
<dbReference type="Proteomes" id="UP000026962">
    <property type="component" value="Chromosome 5"/>
</dbReference>
<protein>
    <submittedName>
        <fullName evidence="2">Uncharacterized protein</fullName>
    </submittedName>
</protein>
<organism evidence="2">
    <name type="scientific">Oryza punctata</name>
    <name type="common">Red rice</name>
    <dbReference type="NCBI Taxonomy" id="4537"/>
    <lineage>
        <taxon>Eukaryota</taxon>
        <taxon>Viridiplantae</taxon>
        <taxon>Streptophyta</taxon>
        <taxon>Embryophyta</taxon>
        <taxon>Tracheophyta</taxon>
        <taxon>Spermatophyta</taxon>
        <taxon>Magnoliopsida</taxon>
        <taxon>Liliopsida</taxon>
        <taxon>Poales</taxon>
        <taxon>Poaceae</taxon>
        <taxon>BOP clade</taxon>
        <taxon>Oryzoideae</taxon>
        <taxon>Oryzeae</taxon>
        <taxon>Oryzinae</taxon>
        <taxon>Oryza</taxon>
    </lineage>
</organism>
<reference evidence="2" key="1">
    <citation type="submission" date="2015-04" db="UniProtKB">
        <authorList>
            <consortium name="EnsemblPlants"/>
        </authorList>
    </citation>
    <scope>IDENTIFICATION</scope>
</reference>
<dbReference type="SUPFAM" id="SSF50494">
    <property type="entry name" value="Trypsin-like serine proteases"/>
    <property type="match status" value="1"/>
</dbReference>
<dbReference type="Pfam" id="PF13365">
    <property type="entry name" value="Trypsin_2"/>
    <property type="match status" value="1"/>
</dbReference>
<dbReference type="PANTHER" id="PTHR47389:SF5">
    <property type="entry name" value="OS09G0436700 PROTEIN"/>
    <property type="match status" value="1"/>
</dbReference>
<dbReference type="Gene3D" id="2.40.10.120">
    <property type="match status" value="1"/>
</dbReference>
<evidence type="ECO:0000313" key="2">
    <source>
        <dbReference type="EnsemblPlants" id="OPUNC05G03750.3"/>
    </source>
</evidence>
<name>A0A0E0KYR0_ORYPU</name>
<feature type="compositionally biased region" description="Basic and acidic residues" evidence="1">
    <location>
        <begin position="15"/>
        <end position="25"/>
    </location>
</feature>
<dbReference type="PANTHER" id="PTHR47389">
    <property type="entry name" value="OS09G0436400 PROTEIN"/>
    <property type="match status" value="1"/>
</dbReference>
<accession>A0A0E0KYR0</accession>
<evidence type="ECO:0000256" key="1">
    <source>
        <dbReference type="SAM" id="MobiDB-lite"/>
    </source>
</evidence>
<sequence>MPPKSSPAMPTRSKSKPDFDLRSHDGNPNPRSWSGSLTRSRAKQIGHVHPIEVESAGMSSNKKKKRRIEEEESPATVIPTTTGGLIHSEPGTLARRPIHPPYSAAPRIGRESSRIAQLKVDRIQKATLRDAEDEPSTAAALPTPSDKNMVLGMSRSIVRVSSPPIEGKFISPLTSTVISWDGATKRAMILTIYSTDFKNKPHEPQPELWVHLPDKSIVQGRLIFVNLHYGLAILEITSDLPLQVPTFGSAAKYGQEILALSRDKNMSLVARRGAITWSDGSLMWRNHYMFLDCDVPEGGEGGPVVDSCGSTIAMVYRDGPCAAIISISIIRALYEMWERFSCVARPVFDMDLKSVELASVSLREELSLKHNVEGGFIVENIANDSALENIGIEVYLLHLGWRYLDEKRSMVLKLEVHDIEGPCKETITLPLEFKVNSGKVARRRMA</sequence>
<feature type="compositionally biased region" description="Polar residues" evidence="1">
    <location>
        <begin position="29"/>
        <end position="39"/>
    </location>
</feature>
<evidence type="ECO:0000313" key="3">
    <source>
        <dbReference type="Proteomes" id="UP000026962"/>
    </source>
</evidence>